<evidence type="ECO:0000313" key="12">
    <source>
        <dbReference type="Proteomes" id="UP000759103"/>
    </source>
</evidence>
<sequence length="390" mass="43153">MDRPTLHEAAPPAAPARVLPAELAIVVPVYNESRNVPLLVAALDAALTGVRWEVVFVDDNSPDRTADQARDLALADPRVRVVQRFGRRGLSTACIEGILATAAPYVAVMDGDMQHDERVLTDMFRRITRGDVDVVVGSRYVAGGGVGEWDRRRAAMSRFATRLAGRLTRAPITDPMSGFFMLRRDAFMAALPNLSTVGFKILLDIAASTPEPLRVAEVPYTFRTRQHGESKLDSLVLWEYLQLLLDKMFGRYVPVRFISFAMVGGSGVFVHFLVLTIVLESLLTFGDGAAHQGRSFAIAQGAATLVATTSNFLLNNLLTYRDQRLTGRRLWWGWLSFNLVCGIGFLANVGIAHYLYQRQNYLIVSALAGIAVTTVWNYAMSSIFTWRKRG</sequence>
<dbReference type="Pfam" id="PF04138">
    <property type="entry name" value="GtrA_DPMS_TM"/>
    <property type="match status" value="1"/>
</dbReference>
<keyword evidence="5 8" id="KW-0812">Transmembrane</keyword>
<dbReference type="InterPro" id="IPR007267">
    <property type="entry name" value="GtrA_DPMS_TM"/>
</dbReference>
<dbReference type="InterPro" id="IPR039528">
    <property type="entry name" value="DPM1-like"/>
</dbReference>
<evidence type="ECO:0000259" key="9">
    <source>
        <dbReference type="Pfam" id="PF00535"/>
    </source>
</evidence>
<dbReference type="InterPro" id="IPR029044">
    <property type="entry name" value="Nucleotide-diphossugar_trans"/>
</dbReference>
<comment type="caution">
    <text evidence="11">The sequence shown here is derived from an EMBL/GenBank/DDBJ whole genome shotgun (WGS) entry which is preliminary data.</text>
</comment>
<gene>
    <name evidence="11" type="ORF">KZ820_12955</name>
</gene>
<evidence type="ECO:0000256" key="3">
    <source>
        <dbReference type="ARBA" id="ARBA00022676"/>
    </source>
</evidence>
<feature type="transmembrane region" description="Helical" evidence="8">
    <location>
        <begin position="298"/>
        <end position="318"/>
    </location>
</feature>
<protein>
    <submittedName>
        <fullName evidence="11">Glycosyltransferase family 2 protein</fullName>
    </submittedName>
</protein>
<feature type="domain" description="GtrA/DPMS transmembrane" evidence="10">
    <location>
        <begin position="260"/>
        <end position="386"/>
    </location>
</feature>
<dbReference type="PANTHER" id="PTHR43398:SF1">
    <property type="entry name" value="DOLICHOL-PHOSPHATE MANNOSYLTRANSFERASE SUBUNIT 1"/>
    <property type="match status" value="1"/>
</dbReference>
<name>A0ABS7BPW2_9SPHN</name>
<accession>A0ABS7BPW2</accession>
<dbReference type="Proteomes" id="UP000759103">
    <property type="component" value="Unassembled WGS sequence"/>
</dbReference>
<evidence type="ECO:0000256" key="1">
    <source>
        <dbReference type="ARBA" id="ARBA00004141"/>
    </source>
</evidence>
<proteinExistence type="inferred from homology"/>
<dbReference type="Pfam" id="PF00535">
    <property type="entry name" value="Glycos_transf_2"/>
    <property type="match status" value="1"/>
</dbReference>
<dbReference type="RefSeq" id="WP_219749038.1">
    <property type="nucleotide sequence ID" value="NZ_JAHXZN010000004.1"/>
</dbReference>
<keyword evidence="7 8" id="KW-0472">Membrane</keyword>
<evidence type="ECO:0000313" key="11">
    <source>
        <dbReference type="EMBL" id="MBW6531646.1"/>
    </source>
</evidence>
<evidence type="ECO:0000256" key="7">
    <source>
        <dbReference type="ARBA" id="ARBA00023136"/>
    </source>
</evidence>
<keyword evidence="12" id="KW-1185">Reference proteome</keyword>
<keyword evidence="6 8" id="KW-1133">Transmembrane helix</keyword>
<dbReference type="PANTHER" id="PTHR43398">
    <property type="entry name" value="DOLICHOL-PHOSPHATE MANNOSYLTRANSFERASE SUBUNIT 1"/>
    <property type="match status" value="1"/>
</dbReference>
<feature type="domain" description="Glycosyltransferase 2-like" evidence="9">
    <location>
        <begin position="25"/>
        <end position="187"/>
    </location>
</feature>
<comment type="subcellular location">
    <subcellularLocation>
        <location evidence="1">Membrane</location>
        <topology evidence="1">Multi-pass membrane protein</topology>
    </subcellularLocation>
</comment>
<organism evidence="11 12">
    <name type="scientific">Sphingomonas citri</name>
    <dbReference type="NCBI Taxonomy" id="2862499"/>
    <lineage>
        <taxon>Bacteria</taxon>
        <taxon>Pseudomonadati</taxon>
        <taxon>Pseudomonadota</taxon>
        <taxon>Alphaproteobacteria</taxon>
        <taxon>Sphingomonadales</taxon>
        <taxon>Sphingomonadaceae</taxon>
        <taxon>Sphingomonas</taxon>
    </lineage>
</organism>
<dbReference type="CDD" id="cd06442">
    <property type="entry name" value="DPM1_like"/>
    <property type="match status" value="1"/>
</dbReference>
<evidence type="ECO:0000259" key="10">
    <source>
        <dbReference type="Pfam" id="PF04138"/>
    </source>
</evidence>
<evidence type="ECO:0000256" key="5">
    <source>
        <dbReference type="ARBA" id="ARBA00022692"/>
    </source>
</evidence>
<reference evidence="11 12" key="1">
    <citation type="submission" date="2021-07" db="EMBL/GenBank/DDBJ databases">
        <title>Sphingomonas sp.</title>
        <authorList>
            <person name="Feng G."/>
            <person name="Li J."/>
            <person name="Pan M."/>
        </authorList>
    </citation>
    <scope>NUCLEOTIDE SEQUENCE [LARGE SCALE GENOMIC DNA]</scope>
    <source>
        <strain evidence="11 12">RRHST34</strain>
    </source>
</reference>
<feature type="transmembrane region" description="Helical" evidence="8">
    <location>
        <begin position="257"/>
        <end position="278"/>
    </location>
</feature>
<evidence type="ECO:0000256" key="4">
    <source>
        <dbReference type="ARBA" id="ARBA00022679"/>
    </source>
</evidence>
<dbReference type="SUPFAM" id="SSF53448">
    <property type="entry name" value="Nucleotide-diphospho-sugar transferases"/>
    <property type="match status" value="1"/>
</dbReference>
<keyword evidence="4" id="KW-0808">Transferase</keyword>
<comment type="similarity">
    <text evidence="2">Belongs to the glycosyltransferase 2 family.</text>
</comment>
<feature type="transmembrane region" description="Helical" evidence="8">
    <location>
        <begin position="361"/>
        <end position="379"/>
    </location>
</feature>
<feature type="transmembrane region" description="Helical" evidence="8">
    <location>
        <begin position="330"/>
        <end position="355"/>
    </location>
</feature>
<evidence type="ECO:0000256" key="8">
    <source>
        <dbReference type="SAM" id="Phobius"/>
    </source>
</evidence>
<keyword evidence="3" id="KW-0328">Glycosyltransferase</keyword>
<evidence type="ECO:0000256" key="6">
    <source>
        <dbReference type="ARBA" id="ARBA00022989"/>
    </source>
</evidence>
<dbReference type="EMBL" id="JAHXZN010000004">
    <property type="protein sequence ID" value="MBW6531646.1"/>
    <property type="molecule type" value="Genomic_DNA"/>
</dbReference>
<dbReference type="Gene3D" id="3.90.550.10">
    <property type="entry name" value="Spore Coat Polysaccharide Biosynthesis Protein SpsA, Chain A"/>
    <property type="match status" value="1"/>
</dbReference>
<dbReference type="InterPro" id="IPR001173">
    <property type="entry name" value="Glyco_trans_2-like"/>
</dbReference>
<evidence type="ECO:0000256" key="2">
    <source>
        <dbReference type="ARBA" id="ARBA00006739"/>
    </source>
</evidence>